<accession>A0AB35YBT7</accession>
<dbReference type="RefSeq" id="WP_339395491.1">
    <property type="nucleotide sequence ID" value="NZ_JBBFGL010000006.1"/>
</dbReference>
<dbReference type="AlphaFoldDB" id="A0AB35YBT7"/>
<organism evidence="1 2">
    <name type="scientific">Faecalibacterium wellingii</name>
    <dbReference type="NCBI Taxonomy" id="2929491"/>
    <lineage>
        <taxon>Bacteria</taxon>
        <taxon>Bacillati</taxon>
        <taxon>Bacillota</taxon>
        <taxon>Clostridia</taxon>
        <taxon>Eubacteriales</taxon>
        <taxon>Oscillospiraceae</taxon>
        <taxon>Faecalibacterium</taxon>
    </lineage>
</organism>
<evidence type="ECO:0000313" key="2">
    <source>
        <dbReference type="Proteomes" id="UP001373196"/>
    </source>
</evidence>
<dbReference type="Proteomes" id="UP001373196">
    <property type="component" value="Unassembled WGS sequence"/>
</dbReference>
<protein>
    <submittedName>
        <fullName evidence="1">TM1812 family CRISPR-associated protein</fullName>
    </submittedName>
</protein>
<sequence>MGRDVLLLYMSPKNPNYKTQTNEGAVRYLIKEKETPDCILALCSETVRKKAMVEMPDGSTCTTLEYFRDALRRVGIPAERLVVIEVPDSMDDEKKQFQAISQLLDKIEKEDTLSIDLSGGMRDTAMLLVTAARCMRDLRGVQTRRVIYAELRGEEPVAHDRTQLYDLFDFVTAMDEFFSTGTAQKLKSYLWSEGEKDPVLHTLLTRINQFSDDLALCRVRKLNDDLNQIAQALKETPKKSQNLTDLFFRLLKDRFSTEFAELLSSGEKALPALVSWCAKHGMYQQALTLLCEQMPEYVCQHLFVQPTERGWDYLADQKQNEGKPWVYPLFHFHFCWLALLQNGKLKEICTTDLRLTKSKDDAGGNMLLGVANAAEMHDYLDMVLASDQLAIDPAIRPQLEQAALLYQRVVKYRNQINHASGSDLGLLSDRVLPLDTESIEETLRKITDYLHEIRPLKRNVPQGVKVLPVTKTIPSGAAPNL</sequence>
<proteinExistence type="predicted"/>
<dbReference type="EMBL" id="JBBFGL010000006">
    <property type="protein sequence ID" value="MEJ5196093.1"/>
    <property type="molecule type" value="Genomic_DNA"/>
</dbReference>
<reference evidence="1" key="1">
    <citation type="submission" date="2024-03" db="EMBL/GenBank/DDBJ databases">
        <authorList>
            <person name="Plomp N."/>
            <person name="Harmsen H.J."/>
        </authorList>
    </citation>
    <scope>NUCLEOTIDE SEQUENCE</scope>
    <source>
        <strain evidence="1">HTF-128</strain>
    </source>
</reference>
<comment type="caution">
    <text evidence="1">The sequence shown here is derived from an EMBL/GenBank/DDBJ whole genome shotgun (WGS) entry which is preliminary data.</text>
</comment>
<gene>
    <name evidence="1" type="ORF">WF834_07865</name>
</gene>
<evidence type="ECO:0000313" key="1">
    <source>
        <dbReference type="EMBL" id="MEJ5196093.1"/>
    </source>
</evidence>
<name>A0AB35YBT7_9FIRM</name>